<dbReference type="PANTHER" id="PTHR22899:SF0">
    <property type="entry name" value="F-BOX ASSOCIATED DOMAIN-CONTAINING PROTEIN-RELATED"/>
    <property type="match status" value="1"/>
</dbReference>
<name>E3NEE9_CAERE</name>
<dbReference type="OrthoDB" id="1107553at2759"/>
<dbReference type="AlphaFoldDB" id="E3NEE9"/>
<keyword evidence="3" id="KW-1185">Reference proteome</keyword>
<dbReference type="Pfam" id="PF07735">
    <property type="entry name" value="FBA_2"/>
    <property type="match status" value="1"/>
</dbReference>
<dbReference type="InParanoid" id="E3NEE9"/>
<protein>
    <recommendedName>
        <fullName evidence="1">Sdz-33 F-box domain-containing protein</fullName>
    </recommendedName>
</protein>
<evidence type="ECO:0000259" key="1">
    <source>
        <dbReference type="Pfam" id="PF07735"/>
    </source>
</evidence>
<gene>
    <name evidence="2" type="ORF">CRE_06121</name>
</gene>
<dbReference type="EMBL" id="DS268620">
    <property type="protein sequence ID" value="EFO94573.1"/>
    <property type="molecule type" value="Genomic_DNA"/>
</dbReference>
<evidence type="ECO:0000313" key="3">
    <source>
        <dbReference type="Proteomes" id="UP000008281"/>
    </source>
</evidence>
<dbReference type="PANTHER" id="PTHR22899">
    <property type="entry name" value="CYCLIN-RELATED F-BOX FAMILY"/>
    <property type="match status" value="1"/>
</dbReference>
<organism evidence="3">
    <name type="scientific">Caenorhabditis remanei</name>
    <name type="common">Caenorhabditis vulgaris</name>
    <dbReference type="NCBI Taxonomy" id="31234"/>
    <lineage>
        <taxon>Eukaryota</taxon>
        <taxon>Metazoa</taxon>
        <taxon>Ecdysozoa</taxon>
        <taxon>Nematoda</taxon>
        <taxon>Chromadorea</taxon>
        <taxon>Rhabditida</taxon>
        <taxon>Rhabditina</taxon>
        <taxon>Rhabditomorpha</taxon>
        <taxon>Rhabditoidea</taxon>
        <taxon>Rhabditidae</taxon>
        <taxon>Peloderinae</taxon>
        <taxon>Caenorhabditis</taxon>
    </lineage>
</organism>
<reference evidence="2" key="1">
    <citation type="submission" date="2007-07" db="EMBL/GenBank/DDBJ databases">
        <title>PCAP assembly of the Caenorhabditis remanei genome.</title>
        <authorList>
            <consortium name="The Caenorhabditis remanei Sequencing Consortium"/>
            <person name="Wilson R.K."/>
        </authorList>
    </citation>
    <scope>NUCLEOTIDE SEQUENCE [LARGE SCALE GENOMIC DNA]</scope>
    <source>
        <strain evidence="2">PB4641</strain>
    </source>
</reference>
<proteinExistence type="predicted"/>
<dbReference type="Proteomes" id="UP000008281">
    <property type="component" value="Unassembled WGS sequence"/>
</dbReference>
<dbReference type="InterPro" id="IPR012885">
    <property type="entry name" value="F-box_Sdz-33"/>
</dbReference>
<feature type="domain" description="Sdz-33 F-box" evidence="1">
    <location>
        <begin position="171"/>
        <end position="231"/>
    </location>
</feature>
<dbReference type="HOGENOM" id="CLU_028840_1_0_1"/>
<dbReference type="InterPro" id="IPR053222">
    <property type="entry name" value="Zygotic_Embryogenesis-Asso"/>
</dbReference>
<dbReference type="eggNOG" id="ENOG502TK4A">
    <property type="taxonomic scope" value="Eukaryota"/>
</dbReference>
<evidence type="ECO:0000313" key="2">
    <source>
        <dbReference type="EMBL" id="EFO94573.1"/>
    </source>
</evidence>
<sequence length="306" mass="35573">MDLNQLLITSLVSLKSKRLVTSLELRARNIEINISRAISLNVYFGRAHFLYISYNNSNDQNAALPADITLPVAASFQYKGTKIQSSTPLFSISNWLNHIRSVFCHTKPLDVRFHQDCERFEVQSLKNMIGNVDVLYVAEEVTDAYTKEVLKHFNARIELSLYRNPFDETCEIQKFFIQNYKRIAFWGVYSLDDMLLFNGKKVRFINPISPKQFNQFIKHWIRGSNPRLQTMFLMTHNSNFLSREVLLKGIHCVDVAKEVKLKIHQKHRLVSDSLVQIRRKDGTPAVIVTDNLVLLNVLYVRFIVLH</sequence>
<accession>E3NEE9</accession>